<feature type="transmembrane region" description="Helical" evidence="6">
    <location>
        <begin position="6"/>
        <end position="25"/>
    </location>
</feature>
<evidence type="ECO:0000313" key="7">
    <source>
        <dbReference type="EMBL" id="NYZ19481.1"/>
    </source>
</evidence>
<name>A0ABX2T5C6_9PROT</name>
<keyword evidence="4 6" id="KW-1133">Transmembrane helix</keyword>
<feature type="transmembrane region" description="Helical" evidence="6">
    <location>
        <begin position="174"/>
        <end position="198"/>
    </location>
</feature>
<evidence type="ECO:0000256" key="4">
    <source>
        <dbReference type="ARBA" id="ARBA00022989"/>
    </source>
</evidence>
<feature type="transmembrane region" description="Helical" evidence="6">
    <location>
        <begin position="242"/>
        <end position="261"/>
    </location>
</feature>
<comment type="caution">
    <text evidence="7">The sequence shown here is derived from an EMBL/GenBank/DDBJ whole genome shotgun (WGS) entry which is preliminary data.</text>
</comment>
<dbReference type="Proteomes" id="UP000584642">
    <property type="component" value="Unassembled WGS sequence"/>
</dbReference>
<dbReference type="PANTHER" id="PTHR10010:SF46">
    <property type="entry name" value="SODIUM-DEPENDENT PHOSPHATE TRANSPORT PROTEIN 2B"/>
    <property type="match status" value="1"/>
</dbReference>
<evidence type="ECO:0000256" key="1">
    <source>
        <dbReference type="ARBA" id="ARBA00004651"/>
    </source>
</evidence>
<feature type="transmembrane region" description="Helical" evidence="6">
    <location>
        <begin position="281"/>
        <end position="304"/>
    </location>
</feature>
<feature type="transmembrane region" description="Helical" evidence="6">
    <location>
        <begin position="63"/>
        <end position="79"/>
    </location>
</feature>
<evidence type="ECO:0000256" key="3">
    <source>
        <dbReference type="ARBA" id="ARBA00022692"/>
    </source>
</evidence>
<dbReference type="PANTHER" id="PTHR10010">
    <property type="entry name" value="SOLUTE CARRIER FAMILY 34 SODIUM PHOSPHATE , MEMBER 2-RELATED"/>
    <property type="match status" value="1"/>
</dbReference>
<evidence type="ECO:0000256" key="5">
    <source>
        <dbReference type="ARBA" id="ARBA00023136"/>
    </source>
</evidence>
<evidence type="ECO:0000313" key="8">
    <source>
        <dbReference type="Proteomes" id="UP000584642"/>
    </source>
</evidence>
<sequence>MEIVASLFGGLGLFFTGVKLIGRNLQHMVGRRFRALVARATGNPLTAALAGTALGVLTQSTNAATFIVINLISAGALTVRRAMPLVAWANLGTSVLVILAVVDLRLAVLYLLGVTGLCHYFDLDSSARWRHLVGALLGLGILFLGLQLMKGGAAPLRELAMVQSALRFAASSEALLVLIGAAVAMVAQSSATVSVLAVTMASAGLFGEEATILLVLGASLGSGATTWLMAGNLEGTPRQLAVFQALFKAVGVAILLPLFLIESHQGVPLLRHAIDGHVPDLAHRAAAVYLLCQLVPALVLAPVYGPLARLFDRLLPASRVEVLSRPAFLYDQALVDAESALPLVEREQERLIRHLPDYLDSVRAEPPAAQPVPPDELHAATGSVARVIDSFLTELLDAPLSRGALERGVLVKTRQEIVVSLNDSVHELVRTIAAAPPEVRAQPLTGNLVESLHALLLTLAEAAAHPEAESIDLLIHLTADRAELMERIRRTLLRSETPPPYPVQQALFAMTILFERHVWLIRRYALLLRPEGGEETG</sequence>
<gene>
    <name evidence="7" type="ORF">HND93_07145</name>
</gene>
<protein>
    <submittedName>
        <fullName evidence="7">Na/Pi cotransporter family protein</fullName>
    </submittedName>
</protein>
<dbReference type="InterPro" id="IPR003841">
    <property type="entry name" value="Na/Pi_transpt"/>
</dbReference>
<keyword evidence="5 6" id="KW-0472">Membrane</keyword>
<comment type="subcellular location">
    <subcellularLocation>
        <location evidence="1">Cell membrane</location>
        <topology evidence="1">Multi-pass membrane protein</topology>
    </subcellularLocation>
</comment>
<keyword evidence="8" id="KW-1185">Reference proteome</keyword>
<keyword evidence="2" id="KW-1003">Cell membrane</keyword>
<feature type="transmembrane region" description="Helical" evidence="6">
    <location>
        <begin position="37"/>
        <end position="57"/>
    </location>
</feature>
<keyword evidence="3 6" id="KW-0812">Transmembrane</keyword>
<feature type="transmembrane region" description="Helical" evidence="6">
    <location>
        <begin position="91"/>
        <end position="112"/>
    </location>
</feature>
<dbReference type="EMBL" id="JABFDB010000002">
    <property type="protein sequence ID" value="NYZ19481.1"/>
    <property type="molecule type" value="Genomic_DNA"/>
</dbReference>
<accession>A0ABX2T5C6</accession>
<organism evidence="7 8">
    <name type="scientific">Azospirillum oleiclasticum</name>
    <dbReference type="NCBI Taxonomy" id="2735135"/>
    <lineage>
        <taxon>Bacteria</taxon>
        <taxon>Pseudomonadati</taxon>
        <taxon>Pseudomonadota</taxon>
        <taxon>Alphaproteobacteria</taxon>
        <taxon>Rhodospirillales</taxon>
        <taxon>Azospirillaceae</taxon>
        <taxon>Azospirillum</taxon>
    </lineage>
</organism>
<evidence type="ECO:0000256" key="2">
    <source>
        <dbReference type="ARBA" id="ARBA00022475"/>
    </source>
</evidence>
<dbReference type="NCBIfam" id="NF037997">
    <property type="entry name" value="Na_Pi_symport"/>
    <property type="match status" value="1"/>
</dbReference>
<evidence type="ECO:0000256" key="6">
    <source>
        <dbReference type="SAM" id="Phobius"/>
    </source>
</evidence>
<dbReference type="RefSeq" id="WP_180281221.1">
    <property type="nucleotide sequence ID" value="NZ_JABFDB010000002.1"/>
</dbReference>
<feature type="transmembrane region" description="Helical" evidence="6">
    <location>
        <begin position="210"/>
        <end position="230"/>
    </location>
</feature>
<feature type="transmembrane region" description="Helical" evidence="6">
    <location>
        <begin position="132"/>
        <end position="153"/>
    </location>
</feature>
<reference evidence="7 8" key="1">
    <citation type="submission" date="2020-05" db="EMBL/GenBank/DDBJ databases">
        <title>Azospirillum oleiclasticum sp. nov, a nitrogen-fixing and heavy crude oil-emulsifying bacterium isolated from the crude oil of Yumen Oilfield.</title>
        <authorList>
            <person name="Wu D."/>
            <person name="Cai M."/>
            <person name="Zhang X."/>
        </authorList>
    </citation>
    <scope>NUCLEOTIDE SEQUENCE [LARGE SCALE GENOMIC DNA]</scope>
    <source>
        <strain evidence="7 8">ROY-1-1-2</strain>
    </source>
</reference>
<proteinExistence type="predicted"/>
<dbReference type="Pfam" id="PF02690">
    <property type="entry name" value="Na_Pi_cotrans"/>
    <property type="match status" value="2"/>
</dbReference>